<evidence type="ECO:0000256" key="8">
    <source>
        <dbReference type="PIRSR" id="PIRSR601501-1"/>
    </source>
</evidence>
<keyword evidence="6 8" id="KW-0479">Metal-binding</keyword>
<dbReference type="Gene3D" id="1.10.645.10">
    <property type="entry name" value="Cytochrome-c3 Hydrogenase, chain B"/>
    <property type="match status" value="1"/>
</dbReference>
<keyword evidence="8" id="KW-0460">Magnesium</keyword>
<dbReference type="Proteomes" id="UP000000814">
    <property type="component" value="Plasmid pSOL1"/>
</dbReference>
<dbReference type="OrthoDB" id="9761717at2"/>
<evidence type="ECO:0000256" key="3">
    <source>
        <dbReference type="ARBA" id="ARBA00009292"/>
    </source>
</evidence>
<dbReference type="HOGENOM" id="CLU_030087_0_0_9"/>
<sequence length="471" mass="53332">MKKTIIIDPITRISGFLETKVEVTESVITNAETSGLLFRGFEKMLKTRQPLDAIYFTERICGICSTAHAMASTLALEDALKVSVSINDLYVRDLIHSFEFMQNHIRQFYNLTVPSYVRMSKLDPLYSNQYSDYRLPNYENEIISKHSLESINYSRLAHEGLALFGGKAPHSHGIFVGGVTTSIDSYKLVKAKSIISSLKVFINNIMLEDMNTIAKYYSDYFNMGETYNNFMSYGLFDHYKDPEISYVSPSVMINYKKQSFDKNKITENILHSWYVSDTENEKPSNESADNIDLNKKQGYSFIKSPNYDGYPMEVGPLARMILSGDYKGKSSCMDRNVARVLEAKKIISIMEKLADKIELLPNSQKTYDIPINAFGAGLTDTTRGALGHWIKIENKLIKYYNIITPTVWNMSPKNEKGAFGVGEKSLVGTKLKNVQEPVEVGRIMRSFDPCVSCATHLVSDKYSPIDIKVIV</sequence>
<dbReference type="Pfam" id="PF00374">
    <property type="entry name" value="NiFeSe_Hases"/>
    <property type="match status" value="2"/>
</dbReference>
<evidence type="ECO:0000256" key="4">
    <source>
        <dbReference type="ARBA" id="ARBA00011771"/>
    </source>
</evidence>
<dbReference type="EMBL" id="AE001438">
    <property type="protein sequence ID" value="AAK76887.1"/>
    <property type="molecule type" value="Genomic_DNA"/>
</dbReference>
<dbReference type="RefSeq" id="WP_010890826.1">
    <property type="nucleotide sequence ID" value="NC_001988.2"/>
</dbReference>
<dbReference type="GO" id="GO:0016151">
    <property type="term" value="F:nickel cation binding"/>
    <property type="evidence" value="ECO:0007669"/>
    <property type="project" value="InterPro"/>
</dbReference>
<evidence type="ECO:0000256" key="5">
    <source>
        <dbReference type="ARBA" id="ARBA00022596"/>
    </source>
</evidence>
<reference evidence="10 11" key="1">
    <citation type="journal article" date="2001" name="J. Bacteriol.">
        <title>Genome sequence and comparative analysis of the solvent-producing bacterium Clostridium acetobutylicum.</title>
        <authorList>
            <person name="Nolling J."/>
            <person name="Breton G."/>
            <person name="Omelchenko M.V."/>
            <person name="Makarova K.S."/>
            <person name="Zeng Q."/>
            <person name="Gibson R."/>
            <person name="Lee H.M."/>
            <person name="Dubois J."/>
            <person name="Qiu D."/>
            <person name="Hitti J."/>
            <person name="Wolf Y.I."/>
            <person name="Tatusov R.L."/>
            <person name="Sabathe F."/>
            <person name="Doucette-Stamm L."/>
            <person name="Soucaille P."/>
            <person name="Daly M.J."/>
            <person name="Bennett G.N."/>
            <person name="Koonin E.V."/>
            <person name="Smith D.R."/>
        </authorList>
    </citation>
    <scope>NUCLEOTIDE SEQUENCE [LARGE SCALE GENOMIC DNA]</scope>
    <source>
        <strain evidence="11">ATCC 824 / DSM 792 / JCM 1419 / LMG 5710 / VKM B-1787</strain>
        <plasmid evidence="11">pSOL1</plasmid>
    </source>
</reference>
<name>Q97TG0_CLOAB</name>
<dbReference type="InterPro" id="IPR018194">
    <property type="entry name" value="Ni-dep_hyd_lsu_Ni_BS"/>
</dbReference>
<comment type="subunit">
    <text evidence="4">Heterodimer of a large and a small subunit.</text>
</comment>
<keyword evidence="11" id="KW-1185">Reference proteome</keyword>
<evidence type="ECO:0000256" key="7">
    <source>
        <dbReference type="ARBA" id="ARBA00023002"/>
    </source>
</evidence>
<dbReference type="InterPro" id="IPR001501">
    <property type="entry name" value="Ni-dep_hyd_lsu"/>
</dbReference>
<dbReference type="PATRIC" id="fig|272562.8.peg.142"/>
<feature type="binding site" evidence="8">
    <location>
        <position position="64"/>
    </location>
    <ligand>
        <name>Ni(2+)</name>
        <dbReference type="ChEBI" id="CHEBI:49786"/>
    </ligand>
</feature>
<evidence type="ECO:0000256" key="6">
    <source>
        <dbReference type="ARBA" id="ARBA00022723"/>
    </source>
</evidence>
<dbReference type="SUPFAM" id="SSF56762">
    <property type="entry name" value="HydB/Nqo4-like"/>
    <property type="match status" value="1"/>
</dbReference>
<dbReference type="PANTHER" id="PTHR42958:SF2">
    <property type="entry name" value="UPTAKE HYDROGENASE LARGE SUBUNIT"/>
    <property type="match status" value="1"/>
</dbReference>
<accession>Q97TG0</accession>
<feature type="binding site" evidence="8">
    <location>
        <position position="453"/>
    </location>
    <ligand>
        <name>Fe cation</name>
        <dbReference type="ChEBI" id="CHEBI:24875"/>
    </ligand>
</feature>
<feature type="binding site" evidence="8">
    <location>
        <position position="450"/>
    </location>
    <ligand>
        <name>Ni(2+)</name>
        <dbReference type="ChEBI" id="CHEBI:49786"/>
    </ligand>
</feature>
<dbReference type="GeneID" id="45000368"/>
<comment type="cofactor">
    <cofactor evidence="1 8">
        <name>Ni(2+)</name>
        <dbReference type="ChEBI" id="CHEBI:49786"/>
    </cofactor>
</comment>
<dbReference type="GO" id="GO:0008901">
    <property type="term" value="F:ferredoxin hydrogenase activity"/>
    <property type="evidence" value="ECO:0007669"/>
    <property type="project" value="InterPro"/>
</dbReference>
<keyword evidence="5 8" id="KW-0533">Nickel</keyword>
<geneLocation type="plasmid" evidence="10 11">
    <name>pSOL1</name>
</geneLocation>
<keyword evidence="7 9" id="KW-0560">Oxidoreductase</keyword>
<evidence type="ECO:0000256" key="2">
    <source>
        <dbReference type="ARBA" id="ARBA00004196"/>
    </source>
</evidence>
<gene>
    <name evidence="10" type="primary">mbhl</name>
    <name evidence="10" type="ordered locus">CA_P0142</name>
</gene>
<keyword evidence="10" id="KW-0614">Plasmid</keyword>
<dbReference type="KEGG" id="cac:CA_P0142"/>
<comment type="cofactor">
    <cofactor evidence="8">
        <name>Fe cation</name>
        <dbReference type="ChEBI" id="CHEBI:24875"/>
    </cofactor>
</comment>
<evidence type="ECO:0000256" key="9">
    <source>
        <dbReference type="RuleBase" id="RU003896"/>
    </source>
</evidence>
<dbReference type="AlphaFoldDB" id="Q97TG0"/>
<dbReference type="InterPro" id="IPR050867">
    <property type="entry name" value="NiFe/NiFeSe_hydrgnase_LSU"/>
</dbReference>
<proteinExistence type="inferred from homology"/>
<organism evidence="10 11">
    <name type="scientific">Clostridium acetobutylicum (strain ATCC 824 / DSM 792 / JCM 1419 / IAM 19013 / LMG 5710 / NBRC 13948 / NRRL B-527 / VKM B-1787 / 2291 / W)</name>
    <dbReference type="NCBI Taxonomy" id="272562"/>
    <lineage>
        <taxon>Bacteria</taxon>
        <taxon>Bacillati</taxon>
        <taxon>Bacillota</taxon>
        <taxon>Clostridia</taxon>
        <taxon>Eubacteriales</taxon>
        <taxon>Clostridiaceae</taxon>
        <taxon>Clostridium</taxon>
    </lineage>
</organism>
<evidence type="ECO:0000313" key="10">
    <source>
        <dbReference type="EMBL" id="AAK76887.1"/>
    </source>
</evidence>
<comment type="subcellular location">
    <subcellularLocation>
        <location evidence="2">Cell envelope</location>
    </subcellularLocation>
</comment>
<dbReference type="PROSITE" id="PS00508">
    <property type="entry name" value="NI_HGENASE_L_2"/>
    <property type="match status" value="1"/>
</dbReference>
<feature type="binding site" evidence="8">
    <location>
        <position position="402"/>
    </location>
    <ligand>
        <name>Mg(2+)</name>
        <dbReference type="ChEBI" id="CHEBI:18420"/>
    </ligand>
</feature>
<dbReference type="InterPro" id="IPR029014">
    <property type="entry name" value="NiFe-Hase_large"/>
</dbReference>
<feature type="binding site" evidence="8">
    <location>
        <position position="64"/>
    </location>
    <ligand>
        <name>Fe cation</name>
        <dbReference type="ChEBI" id="CHEBI:24875"/>
    </ligand>
</feature>
<dbReference type="PANTHER" id="PTHR42958">
    <property type="entry name" value="HYDROGENASE-2 LARGE CHAIN"/>
    <property type="match status" value="1"/>
</dbReference>
<dbReference type="GO" id="GO:0030313">
    <property type="term" value="C:cell envelope"/>
    <property type="evidence" value="ECO:0007669"/>
    <property type="project" value="UniProtKB-SubCell"/>
</dbReference>
<keyword evidence="8" id="KW-0408">Iron</keyword>
<evidence type="ECO:0000313" key="11">
    <source>
        <dbReference type="Proteomes" id="UP000000814"/>
    </source>
</evidence>
<feature type="binding site" evidence="8">
    <location>
        <position position="42"/>
    </location>
    <ligand>
        <name>Mg(2+)</name>
        <dbReference type="ChEBI" id="CHEBI:18420"/>
    </ligand>
</feature>
<dbReference type="PROSITE" id="PS00507">
    <property type="entry name" value="NI_HGENASE_L_1"/>
    <property type="match status" value="1"/>
</dbReference>
<feature type="binding site" evidence="8">
    <location>
        <position position="456"/>
    </location>
    <ligand>
        <name>Mg(2+)</name>
        <dbReference type="ChEBI" id="CHEBI:18420"/>
    </ligand>
</feature>
<evidence type="ECO:0000256" key="1">
    <source>
        <dbReference type="ARBA" id="ARBA00001967"/>
    </source>
</evidence>
<comment type="similarity">
    <text evidence="3 9">Belongs to the [NiFe]/[NiFeSe] hydrogenase large subunit family.</text>
</comment>
<feature type="binding site" evidence="8">
    <location>
        <position position="61"/>
    </location>
    <ligand>
        <name>Ni(2+)</name>
        <dbReference type="ChEBI" id="CHEBI:49786"/>
    </ligand>
</feature>
<protein>
    <submittedName>
        <fullName evidence="10">Periplasmic hydrogenase large subunit, dehydrogenase</fullName>
    </submittedName>
</protein>